<comment type="caution">
    <text evidence="7">The sequence shown here is derived from an EMBL/GenBank/DDBJ whole genome shotgun (WGS) entry which is preliminary data.</text>
</comment>
<feature type="region of interest" description="Disordered" evidence="5">
    <location>
        <begin position="83"/>
        <end position="112"/>
    </location>
</feature>
<feature type="transmembrane region" description="Helical" evidence="6">
    <location>
        <begin position="355"/>
        <end position="378"/>
    </location>
</feature>
<dbReference type="PANTHER" id="PTHR11040">
    <property type="entry name" value="ZINC/IRON TRANSPORTER"/>
    <property type="match status" value="1"/>
</dbReference>
<organism evidence="7 8">
    <name type="scientific">Candidula unifasciata</name>
    <dbReference type="NCBI Taxonomy" id="100452"/>
    <lineage>
        <taxon>Eukaryota</taxon>
        <taxon>Metazoa</taxon>
        <taxon>Spiralia</taxon>
        <taxon>Lophotrochozoa</taxon>
        <taxon>Mollusca</taxon>
        <taxon>Gastropoda</taxon>
        <taxon>Heterobranchia</taxon>
        <taxon>Euthyneura</taxon>
        <taxon>Panpulmonata</taxon>
        <taxon>Eupulmonata</taxon>
        <taxon>Stylommatophora</taxon>
        <taxon>Helicina</taxon>
        <taxon>Helicoidea</taxon>
        <taxon>Geomitridae</taxon>
        <taxon>Candidula</taxon>
    </lineage>
</organism>
<dbReference type="AlphaFoldDB" id="A0A8S3Z346"/>
<evidence type="ECO:0000256" key="4">
    <source>
        <dbReference type="ARBA" id="ARBA00023136"/>
    </source>
</evidence>
<gene>
    <name evidence="7" type="ORF">CUNI_LOCUS9422</name>
</gene>
<keyword evidence="8" id="KW-1185">Reference proteome</keyword>
<keyword evidence="4 6" id="KW-0472">Membrane</keyword>
<feature type="transmembrane region" description="Helical" evidence="6">
    <location>
        <begin position="294"/>
        <end position="313"/>
    </location>
</feature>
<keyword evidence="3 6" id="KW-1133">Transmembrane helix</keyword>
<dbReference type="InterPro" id="IPR003689">
    <property type="entry name" value="ZIP"/>
</dbReference>
<dbReference type="OrthoDB" id="448280at2759"/>
<feature type="transmembrane region" description="Helical" evidence="6">
    <location>
        <begin position="319"/>
        <end position="343"/>
    </location>
</feature>
<evidence type="ECO:0000256" key="3">
    <source>
        <dbReference type="ARBA" id="ARBA00022989"/>
    </source>
</evidence>
<dbReference type="GO" id="GO:0005886">
    <property type="term" value="C:plasma membrane"/>
    <property type="evidence" value="ECO:0007669"/>
    <property type="project" value="TreeGrafter"/>
</dbReference>
<feature type="transmembrane region" description="Helical" evidence="6">
    <location>
        <begin position="421"/>
        <end position="439"/>
    </location>
</feature>
<evidence type="ECO:0000256" key="5">
    <source>
        <dbReference type="SAM" id="MobiDB-lite"/>
    </source>
</evidence>
<dbReference type="EMBL" id="CAJHNH020001636">
    <property type="protein sequence ID" value="CAG5123864.1"/>
    <property type="molecule type" value="Genomic_DNA"/>
</dbReference>
<protein>
    <submittedName>
        <fullName evidence="7">Uncharacterized protein</fullName>
    </submittedName>
</protein>
<dbReference type="Proteomes" id="UP000678393">
    <property type="component" value="Unassembled WGS sequence"/>
</dbReference>
<comment type="subcellular location">
    <subcellularLocation>
        <location evidence="1">Membrane</location>
        <topology evidence="1">Multi-pass membrane protein</topology>
    </subcellularLocation>
</comment>
<dbReference type="GO" id="GO:0005385">
    <property type="term" value="F:zinc ion transmembrane transporter activity"/>
    <property type="evidence" value="ECO:0007669"/>
    <property type="project" value="TreeGrafter"/>
</dbReference>
<evidence type="ECO:0000313" key="8">
    <source>
        <dbReference type="Proteomes" id="UP000678393"/>
    </source>
</evidence>
<evidence type="ECO:0000256" key="1">
    <source>
        <dbReference type="ARBA" id="ARBA00004141"/>
    </source>
</evidence>
<evidence type="ECO:0000256" key="2">
    <source>
        <dbReference type="ARBA" id="ARBA00022692"/>
    </source>
</evidence>
<dbReference type="Pfam" id="PF02535">
    <property type="entry name" value="Zip"/>
    <property type="match status" value="1"/>
</dbReference>
<proteinExistence type="predicted"/>
<accession>A0A8S3Z346</accession>
<evidence type="ECO:0000256" key="6">
    <source>
        <dbReference type="SAM" id="Phobius"/>
    </source>
</evidence>
<feature type="compositionally biased region" description="Polar residues" evidence="5">
    <location>
        <begin position="83"/>
        <end position="93"/>
    </location>
</feature>
<name>A0A8S3Z346_9EUPU</name>
<feature type="transmembrane region" description="Helical" evidence="6">
    <location>
        <begin position="54"/>
        <end position="72"/>
    </location>
</feature>
<sequence length="448" mass="48427">MDITGAKLLTGSVFFLVAVCFSFLPLCAIRWYLRRRGCTLKHPGAGQPMLLVQCLYSLASGVLIGTCLIHLLPESLETFQKAISSSPPQNTSKHAGRGRFNSTDNESSAEDLDTDNYPVAELLVALGFIAVYMLDNGLKSCSKERATTDYIESEIVDEDVVFLTPDESSSDQNTEARDAHCCQNKRGSGRRHGHIFSQLHHMLAAVSFKMPRSTVPYTKVGQTDGEAGEERLPAILELDSTDPDCVNTTLPNGPLDSVADVRISERDSTMFPPGPRTTANKAQESTQSKHLRSAALVAALCVHGFFDGIVVGLQTSVSVVLSLAFAISLHKSFVCVGLSLSLLRMGEKSTSPLSTCVSVLLFALSSPVGVLVSGSFMQQMFEQTGNGGTSMIPACLQSFAVGTFMYVAVLEVTERQRSRTLCVEIIQQMFLLFGFGLMAELRALLGDS</sequence>
<dbReference type="PANTHER" id="PTHR11040:SF140">
    <property type="entry name" value="ZRT (ZRT), IRT- (IRT-) LIKE PROTEIN TRANSPORTER"/>
    <property type="match status" value="1"/>
</dbReference>
<reference evidence="7" key="1">
    <citation type="submission" date="2021-04" db="EMBL/GenBank/DDBJ databases">
        <authorList>
            <consortium name="Molecular Ecology Group"/>
        </authorList>
    </citation>
    <scope>NUCLEOTIDE SEQUENCE</scope>
</reference>
<feature type="transmembrane region" description="Helical" evidence="6">
    <location>
        <begin position="12"/>
        <end position="33"/>
    </location>
</feature>
<keyword evidence="2 6" id="KW-0812">Transmembrane</keyword>
<feature type="transmembrane region" description="Helical" evidence="6">
    <location>
        <begin position="390"/>
        <end position="409"/>
    </location>
</feature>
<evidence type="ECO:0000313" key="7">
    <source>
        <dbReference type="EMBL" id="CAG5123864.1"/>
    </source>
</evidence>